<reference evidence="2" key="1">
    <citation type="submission" date="2023-10" db="EMBL/GenBank/DDBJ databases">
        <title>Chromosome-level genome of the transformable northern wattle, Acacia crassicarpa.</title>
        <authorList>
            <person name="Massaro I."/>
            <person name="Sinha N.R."/>
            <person name="Poethig S."/>
            <person name="Leichty A.R."/>
        </authorList>
    </citation>
    <scope>NUCLEOTIDE SEQUENCE</scope>
    <source>
        <strain evidence="2">Acra3RX</strain>
        <tissue evidence="2">Leaf</tissue>
    </source>
</reference>
<name>A0AAE1JUN0_9FABA</name>
<dbReference type="Pfam" id="PF00582">
    <property type="entry name" value="Usp"/>
    <property type="match status" value="1"/>
</dbReference>
<keyword evidence="3" id="KW-1185">Reference proteome</keyword>
<dbReference type="EMBL" id="JAWXYG010000012">
    <property type="protein sequence ID" value="KAK4257915.1"/>
    <property type="molecule type" value="Genomic_DNA"/>
</dbReference>
<evidence type="ECO:0000259" key="1">
    <source>
        <dbReference type="Pfam" id="PF00582"/>
    </source>
</evidence>
<evidence type="ECO:0000313" key="2">
    <source>
        <dbReference type="EMBL" id="KAK4257915.1"/>
    </source>
</evidence>
<dbReference type="AlphaFoldDB" id="A0AAE1JUN0"/>
<dbReference type="InterPro" id="IPR006015">
    <property type="entry name" value="Universal_stress_UspA"/>
</dbReference>
<dbReference type="Gene3D" id="3.40.50.620">
    <property type="entry name" value="HUPs"/>
    <property type="match status" value="1"/>
</dbReference>
<sequence length="169" mass="18537">MDKTLEVSGRRVGVALDFSGCSDLALQWALDNAVRDGDSLILVVCLPEQCYEGGEMQLWETTGSPLIPASQFTDPAMMKKYGVKTKDATLDIVTNAADQKEKVQILMKIYWGDAREKICEAIDKIPIDFLVVGNRGLGTIKRTLMGSVSNYVVNHACCPVVVVKSSDRH</sequence>
<dbReference type="PANTHER" id="PTHR46100:SF4">
    <property type="entry name" value="USPA DOMAIN-CONTAINING PROTEIN"/>
    <property type="match status" value="1"/>
</dbReference>
<protein>
    <recommendedName>
        <fullName evidence="1">UspA domain-containing protein</fullName>
    </recommendedName>
</protein>
<comment type="caution">
    <text evidence="2">The sequence shown here is derived from an EMBL/GenBank/DDBJ whole genome shotgun (WGS) entry which is preliminary data.</text>
</comment>
<dbReference type="InterPro" id="IPR006016">
    <property type="entry name" value="UspA"/>
</dbReference>
<evidence type="ECO:0000313" key="3">
    <source>
        <dbReference type="Proteomes" id="UP001293593"/>
    </source>
</evidence>
<dbReference type="PANTHER" id="PTHR46100">
    <property type="entry name" value="IMP2'P"/>
    <property type="match status" value="1"/>
</dbReference>
<dbReference type="InterPro" id="IPR014729">
    <property type="entry name" value="Rossmann-like_a/b/a_fold"/>
</dbReference>
<accession>A0AAE1JUN0</accession>
<organism evidence="2 3">
    <name type="scientific">Acacia crassicarpa</name>
    <name type="common">northern wattle</name>
    <dbReference type="NCBI Taxonomy" id="499986"/>
    <lineage>
        <taxon>Eukaryota</taxon>
        <taxon>Viridiplantae</taxon>
        <taxon>Streptophyta</taxon>
        <taxon>Embryophyta</taxon>
        <taxon>Tracheophyta</taxon>
        <taxon>Spermatophyta</taxon>
        <taxon>Magnoliopsida</taxon>
        <taxon>eudicotyledons</taxon>
        <taxon>Gunneridae</taxon>
        <taxon>Pentapetalae</taxon>
        <taxon>rosids</taxon>
        <taxon>fabids</taxon>
        <taxon>Fabales</taxon>
        <taxon>Fabaceae</taxon>
        <taxon>Caesalpinioideae</taxon>
        <taxon>mimosoid clade</taxon>
        <taxon>Acacieae</taxon>
        <taxon>Acacia</taxon>
    </lineage>
</organism>
<feature type="domain" description="UspA" evidence="1">
    <location>
        <begin position="10"/>
        <end position="164"/>
    </location>
</feature>
<gene>
    <name evidence="2" type="ORF">QN277_007442</name>
</gene>
<dbReference type="PRINTS" id="PR01438">
    <property type="entry name" value="UNVRSLSTRESS"/>
</dbReference>
<dbReference type="CDD" id="cd23659">
    <property type="entry name" value="USP_At3g01520-like"/>
    <property type="match status" value="1"/>
</dbReference>
<proteinExistence type="predicted"/>
<dbReference type="SUPFAM" id="SSF52402">
    <property type="entry name" value="Adenine nucleotide alpha hydrolases-like"/>
    <property type="match status" value="1"/>
</dbReference>
<dbReference type="Proteomes" id="UP001293593">
    <property type="component" value="Unassembled WGS sequence"/>
</dbReference>
<dbReference type="FunFam" id="3.40.50.620:FF:000206">
    <property type="entry name" value="Universal stress protein family protein"/>
    <property type="match status" value="1"/>
</dbReference>